<feature type="compositionally biased region" description="Polar residues" evidence="1">
    <location>
        <begin position="1266"/>
        <end position="1278"/>
    </location>
</feature>
<evidence type="ECO:0000256" key="1">
    <source>
        <dbReference type="SAM" id="MobiDB-lite"/>
    </source>
</evidence>
<evidence type="ECO:0000256" key="2">
    <source>
        <dbReference type="SAM" id="Phobius"/>
    </source>
</evidence>
<evidence type="ECO:0000313" key="4">
    <source>
        <dbReference type="Proteomes" id="UP000038009"/>
    </source>
</evidence>
<keyword evidence="2" id="KW-0812">Transmembrane</keyword>
<dbReference type="Gene3D" id="3.40.50.1820">
    <property type="entry name" value="alpha/beta hydrolase"/>
    <property type="match status" value="1"/>
</dbReference>
<feature type="compositionally biased region" description="Basic and acidic residues" evidence="1">
    <location>
        <begin position="1593"/>
        <end position="1602"/>
    </location>
</feature>
<feature type="region of interest" description="Disordered" evidence="1">
    <location>
        <begin position="1561"/>
        <end position="1632"/>
    </location>
</feature>
<reference evidence="3 4" key="1">
    <citation type="journal article" date="2015" name="PLoS Pathog.">
        <title>Leptomonas seymouri: Adaptations to the Dixenous Life Cycle Analyzed by Genome Sequencing, Transcriptome Profiling and Co-infection with Leishmania donovani.</title>
        <authorList>
            <person name="Kraeva N."/>
            <person name="Butenko A."/>
            <person name="Hlavacova J."/>
            <person name="Kostygov A."/>
            <person name="Myskova J."/>
            <person name="Grybchuk D."/>
            <person name="Lestinova T."/>
            <person name="Votypka J."/>
            <person name="Volf P."/>
            <person name="Opperdoes F."/>
            <person name="Flegontov P."/>
            <person name="Lukes J."/>
            <person name="Yurchenko V."/>
        </authorList>
    </citation>
    <scope>NUCLEOTIDE SEQUENCE [LARGE SCALE GENOMIC DNA]</scope>
    <source>
        <strain evidence="3 4">ATCC 30220</strain>
    </source>
</reference>
<feature type="compositionally biased region" description="Basic and acidic residues" evidence="1">
    <location>
        <begin position="1280"/>
        <end position="1289"/>
    </location>
</feature>
<feature type="region of interest" description="Disordered" evidence="1">
    <location>
        <begin position="1261"/>
        <end position="1290"/>
    </location>
</feature>
<feature type="compositionally biased region" description="Basic and acidic residues" evidence="1">
    <location>
        <begin position="1175"/>
        <end position="1188"/>
    </location>
</feature>
<dbReference type="OMA" id="LPPWYAV"/>
<keyword evidence="2" id="KW-0472">Membrane</keyword>
<feature type="compositionally biased region" description="Polar residues" evidence="1">
    <location>
        <begin position="1563"/>
        <end position="1573"/>
    </location>
</feature>
<feature type="compositionally biased region" description="Pro residues" evidence="1">
    <location>
        <begin position="1448"/>
        <end position="1461"/>
    </location>
</feature>
<gene>
    <name evidence="3" type="ORF">ABL78_2786</name>
</gene>
<feature type="region of interest" description="Disordered" evidence="1">
    <location>
        <begin position="71"/>
        <end position="102"/>
    </location>
</feature>
<keyword evidence="4" id="KW-1185">Reference proteome</keyword>
<feature type="transmembrane region" description="Helical" evidence="2">
    <location>
        <begin position="6"/>
        <end position="32"/>
    </location>
</feature>
<feature type="region of interest" description="Disordered" evidence="1">
    <location>
        <begin position="1158"/>
        <end position="1209"/>
    </location>
</feature>
<sequence>MALLSYVSYVVLCVYYVWRAAVLFTVESLLFLPRYFLIERHDTQSRWLGRRGEAQLQPLLPTAFQYEQANAEAEESGGGNSKNTSSSAAMPPPHNEGEPSTANMSIASSSLIAGVARCVLLRESIGRIRSLRSSTYALWGRAQQAYLLRPSSESMAPSSYVSDASLTSCEAYEGNESDVFLRDPLACVGDVSHSDAVSAKAAEEAPHNQSSSSVQAPRLAHSAVMKQGSPSTHKGRSCVTDAFFGGVEVYAEREMDEGAMRAAVPTWCTVKFQHHKGEHHEQQAYKEAAAVRIAGQYGFLPPWYAVYARTQLLLAHVDPLSRMVAELMCLRGWARAASQTDSNQVEGTSVEHPQSLSRGSRSLRFAPHALLASVCHGLICVIHMCCLATTRTLVGLLCILLQGAITLRSPTDNKESSEEAPSAGSAFRRLQSALHARVEHYVADTHHTFEPLEVTVLTMSKNDVSPSMPSSGDGGHGSQTCSSARAVATKLGQPKDKMHAECTADAQEAQGAASAPRPVTSCRRSLGVYWLHGRRPSPTGTEGVALAAAPSPPPLVILLVCPSLLNGSGRYPFAVTRISHICQLLSLAGAWQAPWEATGGDGHDEISGAAAPVRAQWCVAVPIVELSTPGSAPGEAETVSRAPLTLKDLRLVVHCLRRFEHVKHEELRAEPTAPSSTATRRVFLVAVGWSEAASPLLELAMTQQHQQQKAVSQPAHYDAAASARLDGLICLSHTLSSTFQLLPQKRDASLALMQPYQSGGLHFPSRSVHSTKDGRVDADVSGRSYTEGGGYTQADALSRLTDVNLYATLHTPCVLSHLTTGPARLLLLLARLQLTADNLSFQRHHQEYASVEVAPTPPAASARSLYLALLKFRDAHEQASAVQRGLDVPTLLWNHCQRQRLQQRKMQHGCSGPLYWSAYPSSCATSTSVLREVGGVTACTGAAAAGGEVLRRSATSPSAAQNAVASPTVYKNFSNANGGAAASAKLTLSQHGLRESPVMAGSTTTTTTAAAAAASPEHMMASSLTEEATAAFVHKTSFQSNVAAGEANDASLSPRGSSSYATLPTHFAPRHQLQVPQSQAPSLFHSLHGDHFHSPAEHLSVLPHLETLTDWEELMRSTAMTDMQEQKRREMVDATTAYLPNPLSINSPLALQTVVGASASGQERDVDGHVSGSNSDHKRSPRYKEKPKNRPKSCSNVSAEPDVVGMKSPLLPTTKAASRLSLLSPEPPAQSPRSIKGHMSTDDVVASCTLQCVTPATRQAALYPDGSSNPSNWRNLQQKRSKDLSEKSLAHSLEGSVPRISRLTVPRETELDAAIPQRRAEDVIAVADAFQRGSAFLCAIAPPNPLCSSLTSPVESSLNSLYRVRGEATIAPSSQHGTLGPQTQSSERSAGAIENSTGSELKEGSWVADATGYTRPGGQPDDDSDAESGVLKPKSPLITTVTAAFSPTPHPPSSPPPPPTSIPSVAPPLRFRAFNTQVAALVELRVRSAQHAALIQRIRIPTLFMHASDDPVAPLSTLPFSLLQANPWITTVLTRRGSHSIFIESVSDIWRRPYLVLEKEEMSTPNRRGSQGEQGEEDTPPSREAATNSSETIENRNSRSSDDANSDSYFDPRGEGEEAAALSTNKSAKTQATHWRLRVEGTTWMERLLFEYVEQVFLASAAATPAL</sequence>
<feature type="region of interest" description="Disordered" evidence="1">
    <location>
        <begin position="1218"/>
        <end position="1237"/>
    </location>
</feature>
<proteinExistence type="predicted"/>
<protein>
    <submittedName>
        <fullName evidence="3">Uncharacterized protein</fullName>
    </submittedName>
</protein>
<evidence type="ECO:0000313" key="3">
    <source>
        <dbReference type="EMBL" id="KPI88099.1"/>
    </source>
</evidence>
<feature type="region of interest" description="Disordered" evidence="1">
    <location>
        <begin position="198"/>
        <end position="234"/>
    </location>
</feature>
<dbReference type="OrthoDB" id="5954035at2759"/>
<feature type="compositionally biased region" description="Polar residues" evidence="1">
    <location>
        <begin position="1372"/>
        <end position="1399"/>
    </location>
</feature>
<feature type="compositionally biased region" description="Polar residues" evidence="1">
    <location>
        <begin position="1622"/>
        <end position="1632"/>
    </location>
</feature>
<accession>A0A0N0P6W9</accession>
<name>A0A0N0P6W9_LEPSE</name>
<keyword evidence="2" id="KW-1133">Transmembrane helix</keyword>
<feature type="region of interest" description="Disordered" evidence="1">
    <location>
        <begin position="1372"/>
        <end position="1464"/>
    </location>
</feature>
<dbReference type="SUPFAM" id="SSF53474">
    <property type="entry name" value="alpha/beta-Hydrolases"/>
    <property type="match status" value="1"/>
</dbReference>
<dbReference type="Proteomes" id="UP000038009">
    <property type="component" value="Unassembled WGS sequence"/>
</dbReference>
<comment type="caution">
    <text evidence="3">The sequence shown here is derived from an EMBL/GenBank/DDBJ whole genome shotgun (WGS) entry which is preliminary data.</text>
</comment>
<dbReference type="InterPro" id="IPR029058">
    <property type="entry name" value="AB_hydrolase_fold"/>
</dbReference>
<dbReference type="EMBL" id="LJSK01000061">
    <property type="protein sequence ID" value="KPI88099.1"/>
    <property type="molecule type" value="Genomic_DNA"/>
</dbReference>
<organism evidence="3 4">
    <name type="scientific">Leptomonas seymouri</name>
    <dbReference type="NCBI Taxonomy" id="5684"/>
    <lineage>
        <taxon>Eukaryota</taxon>
        <taxon>Discoba</taxon>
        <taxon>Euglenozoa</taxon>
        <taxon>Kinetoplastea</taxon>
        <taxon>Metakinetoplastina</taxon>
        <taxon>Trypanosomatida</taxon>
        <taxon>Trypanosomatidae</taxon>
        <taxon>Leishmaniinae</taxon>
        <taxon>Leptomonas</taxon>
    </lineage>
</organism>
<dbReference type="VEuPathDB" id="TriTrypDB:Lsey_0061_0010"/>